<reference evidence="2 3" key="1">
    <citation type="journal article" date="2018" name="MBio">
        <title>Comparative Genomics Reveals the Core Gene Toolbox for the Fungus-Insect Symbiosis.</title>
        <authorList>
            <person name="Wang Y."/>
            <person name="Stata M."/>
            <person name="Wang W."/>
            <person name="Stajich J.E."/>
            <person name="White M.M."/>
            <person name="Moncalvo J.M."/>
        </authorList>
    </citation>
    <scope>NUCLEOTIDE SEQUENCE [LARGE SCALE GENOMIC DNA]</scope>
    <source>
        <strain evidence="2 3">SWE-8-4</strain>
    </source>
</reference>
<proteinExistence type="predicted"/>
<dbReference type="EMBL" id="MBFR01000001">
    <property type="protein sequence ID" value="PVU98271.1"/>
    <property type="molecule type" value="Genomic_DNA"/>
</dbReference>
<evidence type="ECO:0000313" key="2">
    <source>
        <dbReference type="EMBL" id="PVU98271.1"/>
    </source>
</evidence>
<keyword evidence="3" id="KW-1185">Reference proteome</keyword>
<name>A0A2T9Z103_9FUNG</name>
<dbReference type="Pfam" id="PF03161">
    <property type="entry name" value="LAGLIDADG_2"/>
    <property type="match status" value="1"/>
</dbReference>
<comment type="caution">
    <text evidence="2">The sequence shown here is derived from an EMBL/GenBank/DDBJ whole genome shotgun (WGS) entry which is preliminary data.</text>
</comment>
<protein>
    <recommendedName>
        <fullName evidence="1">Homing endonuclease LAGLIDADG domain-containing protein</fullName>
    </recommendedName>
</protein>
<dbReference type="Gene3D" id="3.10.28.10">
    <property type="entry name" value="Homing endonucleases"/>
    <property type="match status" value="1"/>
</dbReference>
<dbReference type="GO" id="GO:0016020">
    <property type="term" value="C:membrane"/>
    <property type="evidence" value="ECO:0007669"/>
    <property type="project" value="InterPro"/>
</dbReference>
<dbReference type="SUPFAM" id="SSF81342">
    <property type="entry name" value="Transmembrane di-heme cytochromes"/>
    <property type="match status" value="1"/>
</dbReference>
<sequence>MSLWGENLPKMAESYVSGEEVNSLQFSILIPSMRRIGPHNIDLLSILIGSLLGDSYLEKHGKGSRFCFQQEHSNSSYLLWLHNELSLRGYCNPKIPEIKSRIVQESQWTFKNLATVITNLFSAIPWIGTDLVNLIWGLHQNGSNNPLGVSSNCDKIPLHPYFSYKDYLVEPDNYIPANSLVTPAAMKLVICNKSSKIDIDTENTKKNVIKDYKYNSEFINNFKLLINGFFQAEGHIGGYFETKLKFRPIIFLSQNASEENLYYLTTGPEKSISFSDQKIQKIYLLAYNLVDNCQRKIPIKENLLKNFNLILIPEDYKETEEVNSTYVNNIDISFLFFIAWSVNLPSLFKIKPKRKIFYFENQSDLSKEKAFNSAMEYKNKQINLWIKINNLK</sequence>
<dbReference type="STRING" id="133385.A0A2T9Z103"/>
<dbReference type="GO" id="GO:0004519">
    <property type="term" value="F:endonuclease activity"/>
    <property type="evidence" value="ECO:0007669"/>
    <property type="project" value="InterPro"/>
</dbReference>
<dbReference type="InterPro" id="IPR027434">
    <property type="entry name" value="Homing_endonucl"/>
</dbReference>
<dbReference type="SUPFAM" id="SSF55608">
    <property type="entry name" value="Homing endonucleases"/>
    <property type="match status" value="1"/>
</dbReference>
<dbReference type="GO" id="GO:0022904">
    <property type="term" value="P:respiratory electron transport chain"/>
    <property type="evidence" value="ECO:0007669"/>
    <property type="project" value="InterPro"/>
</dbReference>
<evidence type="ECO:0000313" key="3">
    <source>
        <dbReference type="Proteomes" id="UP000245383"/>
    </source>
</evidence>
<dbReference type="InterPro" id="IPR004860">
    <property type="entry name" value="LAGLIDADG_dom"/>
</dbReference>
<dbReference type="Proteomes" id="UP000245383">
    <property type="component" value="Unassembled WGS sequence"/>
</dbReference>
<dbReference type="InterPro" id="IPR016174">
    <property type="entry name" value="Di-haem_cyt_TM"/>
</dbReference>
<dbReference type="AlphaFoldDB" id="A0A2T9Z103"/>
<evidence type="ECO:0000259" key="1">
    <source>
        <dbReference type="Pfam" id="PF03161"/>
    </source>
</evidence>
<feature type="domain" description="Homing endonuclease LAGLIDADG" evidence="1">
    <location>
        <begin position="45"/>
        <end position="119"/>
    </location>
</feature>
<accession>A0A2T9Z103</accession>
<dbReference type="OrthoDB" id="3232012at2759"/>
<organism evidence="2 3">
    <name type="scientific">Smittium simulii</name>
    <dbReference type="NCBI Taxonomy" id="133385"/>
    <lineage>
        <taxon>Eukaryota</taxon>
        <taxon>Fungi</taxon>
        <taxon>Fungi incertae sedis</taxon>
        <taxon>Zoopagomycota</taxon>
        <taxon>Kickxellomycotina</taxon>
        <taxon>Harpellomycetes</taxon>
        <taxon>Harpellales</taxon>
        <taxon>Legeriomycetaceae</taxon>
        <taxon>Smittium</taxon>
    </lineage>
</organism>
<gene>
    <name evidence="2" type="ORF">BB561_000010</name>
</gene>